<proteinExistence type="predicted"/>
<feature type="region of interest" description="Disordered" evidence="1">
    <location>
        <begin position="72"/>
        <end position="108"/>
    </location>
</feature>
<reference evidence="3" key="1">
    <citation type="submission" date="2014-03" db="EMBL/GenBank/DDBJ databases">
        <authorList>
            <person name="Aksoy S."/>
            <person name="Warren W."/>
            <person name="Wilson R.K."/>
        </authorList>
    </citation>
    <scope>NUCLEOTIDE SEQUENCE [LARGE SCALE GENOMIC DNA]</scope>
    <source>
        <strain evidence="3">IAEA</strain>
    </source>
</reference>
<dbReference type="Proteomes" id="UP000091820">
    <property type="component" value="Unassembled WGS sequence"/>
</dbReference>
<sequence length="424" mass="42550">MKILFPFTLFIISATAAIAVPLFNLRFDLGFNGGPNGSSLLGRGLSLGFHMGSNANTPFNLGLGFGLVQPSDKNSPVNSKEQGRTVGKPNTPTSSNREERKKDNVDITREYSIKDSGTLKTDIEANLHGDGLADSFHSAMHEGSGCSNASDCSVDVGINVTPEFSIDTECASAGGCANAPETYIDAGCSSAGNCSGGAGLNVTAELSIDAECDSTKGCANVPETYIDAECSGAGDCSGDAGVNATIGSFVDAGCSSAGDCSGGVGHNVTAESSIDAECLSMDGCSNVPETYTDAGCSGTGDCSSDTGVNATIGSFVDAGCSSAGDCSGGVGHNITTESSIDAECHSTDGCANIHGDGLADSFHSATHEGNINLGLGLGLGQKSSIDAGISSGSKAAPSTPSNVRTDTGLKSHLTVRPLFSTFGF</sequence>
<accession>A0A1A9WED4</accession>
<name>A0A1A9WED4_9MUSC</name>
<reference evidence="2" key="2">
    <citation type="submission" date="2020-05" db="UniProtKB">
        <authorList>
            <consortium name="EnsemblMetazoa"/>
        </authorList>
    </citation>
    <scope>IDENTIFICATION</scope>
    <source>
        <strain evidence="2">IAEA</strain>
    </source>
</reference>
<organism evidence="2 3">
    <name type="scientific">Glossina brevipalpis</name>
    <dbReference type="NCBI Taxonomy" id="37001"/>
    <lineage>
        <taxon>Eukaryota</taxon>
        <taxon>Metazoa</taxon>
        <taxon>Ecdysozoa</taxon>
        <taxon>Arthropoda</taxon>
        <taxon>Hexapoda</taxon>
        <taxon>Insecta</taxon>
        <taxon>Pterygota</taxon>
        <taxon>Neoptera</taxon>
        <taxon>Endopterygota</taxon>
        <taxon>Diptera</taxon>
        <taxon>Brachycera</taxon>
        <taxon>Muscomorpha</taxon>
        <taxon>Hippoboscoidea</taxon>
        <taxon>Glossinidae</taxon>
        <taxon>Glossina</taxon>
    </lineage>
</organism>
<protein>
    <submittedName>
        <fullName evidence="2">Uncharacterized protein</fullName>
    </submittedName>
</protein>
<evidence type="ECO:0000256" key="1">
    <source>
        <dbReference type="SAM" id="MobiDB-lite"/>
    </source>
</evidence>
<evidence type="ECO:0000313" key="3">
    <source>
        <dbReference type="Proteomes" id="UP000091820"/>
    </source>
</evidence>
<keyword evidence="3" id="KW-1185">Reference proteome</keyword>
<feature type="compositionally biased region" description="Basic and acidic residues" evidence="1">
    <location>
        <begin position="96"/>
        <end position="108"/>
    </location>
</feature>
<dbReference type="VEuPathDB" id="VectorBase:GBRI016443"/>
<dbReference type="AlphaFoldDB" id="A0A1A9WED4"/>
<evidence type="ECO:0000313" key="2">
    <source>
        <dbReference type="EnsemblMetazoa" id="GBRI016443-PA"/>
    </source>
</evidence>
<dbReference type="EnsemblMetazoa" id="GBRI016443-RA">
    <property type="protein sequence ID" value="GBRI016443-PA"/>
    <property type="gene ID" value="GBRI016443"/>
</dbReference>